<proteinExistence type="predicted"/>
<dbReference type="Proteomes" id="UP000198556">
    <property type="component" value="Unassembled WGS sequence"/>
</dbReference>
<name>A0A1H9P1L5_9LACT</name>
<dbReference type="CDD" id="cd04301">
    <property type="entry name" value="NAT_SF"/>
    <property type="match status" value="1"/>
</dbReference>
<protein>
    <submittedName>
        <fullName evidence="2">ElaA protein</fullName>
    </submittedName>
</protein>
<dbReference type="Gene3D" id="3.40.630.30">
    <property type="match status" value="1"/>
</dbReference>
<reference evidence="2 3" key="1">
    <citation type="submission" date="2016-10" db="EMBL/GenBank/DDBJ databases">
        <authorList>
            <person name="de Groot N.N."/>
        </authorList>
    </citation>
    <scope>NUCLEOTIDE SEQUENCE [LARGE SCALE GENOMIC DNA]</scope>
    <source>
        <strain evidence="2 3">DSM 15827</strain>
    </source>
</reference>
<dbReference type="InterPro" id="IPR000182">
    <property type="entry name" value="GNAT_dom"/>
</dbReference>
<organism evidence="2 3">
    <name type="scientific">Granulicatella balaenopterae</name>
    <dbReference type="NCBI Taxonomy" id="137733"/>
    <lineage>
        <taxon>Bacteria</taxon>
        <taxon>Bacillati</taxon>
        <taxon>Bacillota</taxon>
        <taxon>Bacilli</taxon>
        <taxon>Lactobacillales</taxon>
        <taxon>Carnobacteriaceae</taxon>
        <taxon>Granulicatella</taxon>
    </lineage>
</organism>
<dbReference type="AlphaFoldDB" id="A0A1H9P1L5"/>
<dbReference type="GO" id="GO:0016747">
    <property type="term" value="F:acyltransferase activity, transferring groups other than amino-acyl groups"/>
    <property type="evidence" value="ECO:0007669"/>
    <property type="project" value="InterPro"/>
</dbReference>
<dbReference type="InterPro" id="IPR016181">
    <property type="entry name" value="Acyl_CoA_acyltransferase"/>
</dbReference>
<dbReference type="SUPFAM" id="SSF55729">
    <property type="entry name" value="Acyl-CoA N-acyltransferases (Nat)"/>
    <property type="match status" value="1"/>
</dbReference>
<accession>A0A1H9P1L5</accession>
<dbReference type="RefSeq" id="WP_089747801.1">
    <property type="nucleotide sequence ID" value="NZ_FOGF01000049.1"/>
</dbReference>
<dbReference type="EMBL" id="FOGF01000049">
    <property type="protein sequence ID" value="SER41709.1"/>
    <property type="molecule type" value="Genomic_DNA"/>
</dbReference>
<dbReference type="PROSITE" id="PS51186">
    <property type="entry name" value="GNAT"/>
    <property type="match status" value="1"/>
</dbReference>
<evidence type="ECO:0000313" key="2">
    <source>
        <dbReference type="EMBL" id="SER41709.1"/>
    </source>
</evidence>
<dbReference type="STRING" id="137733.SAMN05421767_1496"/>
<sequence>MWKCKRLTELSAMELYQIYKARVEVFVVEQVCPYSEVDEDDLECLHIFKEQDGKVVAYARLMTRADCFQIGRVLVVKECRKQGLARELVTETIRKAREMNPKFPVYAQAEAYLIEFYQSFGFEVTSEIYSKDDQPHIDMELPRSC</sequence>
<gene>
    <name evidence="2" type="ORF">SAMN05421767_1496</name>
</gene>
<evidence type="ECO:0000259" key="1">
    <source>
        <dbReference type="PROSITE" id="PS51186"/>
    </source>
</evidence>
<dbReference type="OrthoDB" id="9796171at2"/>
<keyword evidence="3" id="KW-1185">Reference proteome</keyword>
<dbReference type="Pfam" id="PF13673">
    <property type="entry name" value="Acetyltransf_10"/>
    <property type="match status" value="1"/>
</dbReference>
<feature type="domain" description="N-acetyltransferase" evidence="1">
    <location>
        <begin position="5"/>
        <end position="144"/>
    </location>
</feature>
<evidence type="ECO:0000313" key="3">
    <source>
        <dbReference type="Proteomes" id="UP000198556"/>
    </source>
</evidence>